<dbReference type="EMBL" id="PSNW01000006">
    <property type="protein sequence ID" value="PPE73735.1"/>
    <property type="molecule type" value="Genomic_DNA"/>
</dbReference>
<name>A0A2S5TFH9_9GAMM</name>
<evidence type="ECO:0000256" key="1">
    <source>
        <dbReference type="SAM" id="Phobius"/>
    </source>
</evidence>
<keyword evidence="3" id="KW-1185">Reference proteome</keyword>
<feature type="transmembrane region" description="Helical" evidence="1">
    <location>
        <begin position="6"/>
        <end position="31"/>
    </location>
</feature>
<evidence type="ECO:0000313" key="3">
    <source>
        <dbReference type="Proteomes" id="UP000238220"/>
    </source>
</evidence>
<keyword evidence="1" id="KW-0472">Membrane</keyword>
<sequence length="68" mass="7740">MTNSFAGWLLLVLFSATLSLGALSLLLARGWNRRLRRLRRRLLGSAWRPVFIEPHRLPDPPRPAGHGK</sequence>
<evidence type="ECO:0000313" key="2">
    <source>
        <dbReference type="EMBL" id="PPE73735.1"/>
    </source>
</evidence>
<dbReference type="AlphaFoldDB" id="A0A2S5TFH9"/>
<accession>A0A2S5TFH9</accession>
<dbReference type="Proteomes" id="UP000238220">
    <property type="component" value="Unassembled WGS sequence"/>
</dbReference>
<protein>
    <recommendedName>
        <fullName evidence="4">Cellulose biosynthesis protein BcsF</fullName>
    </recommendedName>
</protein>
<reference evidence="2 3" key="1">
    <citation type="submission" date="2018-02" db="EMBL/GenBank/DDBJ databases">
        <title>Genome sequencing of Solimonas sp. HR-BB.</title>
        <authorList>
            <person name="Lee Y."/>
            <person name="Jeon C.O."/>
        </authorList>
    </citation>
    <scope>NUCLEOTIDE SEQUENCE [LARGE SCALE GENOMIC DNA]</scope>
    <source>
        <strain evidence="2 3">HR-BB</strain>
    </source>
</reference>
<organism evidence="2 3">
    <name type="scientific">Solimonas fluminis</name>
    <dbReference type="NCBI Taxonomy" id="2086571"/>
    <lineage>
        <taxon>Bacteria</taxon>
        <taxon>Pseudomonadati</taxon>
        <taxon>Pseudomonadota</taxon>
        <taxon>Gammaproteobacteria</taxon>
        <taxon>Nevskiales</taxon>
        <taxon>Nevskiaceae</taxon>
        <taxon>Solimonas</taxon>
    </lineage>
</organism>
<keyword evidence="1" id="KW-0812">Transmembrane</keyword>
<evidence type="ECO:0008006" key="4">
    <source>
        <dbReference type="Google" id="ProtNLM"/>
    </source>
</evidence>
<keyword evidence="1" id="KW-1133">Transmembrane helix</keyword>
<comment type="caution">
    <text evidence="2">The sequence shown here is derived from an EMBL/GenBank/DDBJ whole genome shotgun (WGS) entry which is preliminary data.</text>
</comment>
<proteinExistence type="predicted"/>
<dbReference type="RefSeq" id="WP_104230796.1">
    <property type="nucleotide sequence ID" value="NZ_PSNW01000006.1"/>
</dbReference>
<gene>
    <name evidence="2" type="ORF">C3942_13160</name>
</gene>